<dbReference type="Pfam" id="PF13262">
    <property type="entry name" value="DUF4054"/>
    <property type="match status" value="1"/>
</dbReference>
<dbReference type="Proteomes" id="UP000295496">
    <property type="component" value="Unassembled WGS sequence"/>
</dbReference>
<evidence type="ECO:0000313" key="1">
    <source>
        <dbReference type="EMBL" id="TCK68100.1"/>
    </source>
</evidence>
<comment type="caution">
    <text evidence="1">The sequence shown here is derived from an EMBL/GenBank/DDBJ whole genome shotgun (WGS) entry which is preliminary data.</text>
</comment>
<dbReference type="OrthoDB" id="6464220at2"/>
<dbReference type="RefSeq" id="WP_132302391.1">
    <property type="nucleotide sequence ID" value="NZ_CP170642.1"/>
</dbReference>
<gene>
    <name evidence="1" type="ORF">EV692_1799</name>
</gene>
<dbReference type="InterPro" id="IPR025127">
    <property type="entry name" value="DUF4054"/>
</dbReference>
<reference evidence="1 2" key="1">
    <citation type="submission" date="2019-03" db="EMBL/GenBank/DDBJ databases">
        <title>Genomic Encyclopedia of Type Strains, Phase IV (KMG-IV): sequencing the most valuable type-strain genomes for metagenomic binning, comparative biology and taxonomic classification.</title>
        <authorList>
            <person name="Goeker M."/>
        </authorList>
    </citation>
    <scope>NUCLEOTIDE SEQUENCE [LARGE SCALE GENOMIC DNA]</scope>
    <source>
        <strain evidence="1 2">DSM 10053</strain>
    </source>
</reference>
<dbReference type="EMBL" id="SMGJ01000006">
    <property type="protein sequence ID" value="TCK68100.1"/>
    <property type="molecule type" value="Genomic_DNA"/>
</dbReference>
<dbReference type="AlphaFoldDB" id="A0A4R1KU75"/>
<name>A0A4R1KU75_9PAST</name>
<proteinExistence type="predicted"/>
<accession>A0A4R1KU75</accession>
<evidence type="ECO:0000313" key="2">
    <source>
        <dbReference type="Proteomes" id="UP000295496"/>
    </source>
</evidence>
<keyword evidence="2" id="KW-1185">Reference proteome</keyword>
<sequence>MPTVTDFLQRYPQFEKLGESIIELFLSDAFAEMDKNRWGKLYERGGLALTAHLLTLNQWTAEDNGNPQRELTAESVGDLSVSYAQSSTVQSDEFYRTTAYGQEYLRLRKLVGVGFMVV</sequence>
<organism evidence="1 2">
    <name type="scientific">Lonepinella koalarum</name>
    <dbReference type="NCBI Taxonomy" id="53417"/>
    <lineage>
        <taxon>Bacteria</taxon>
        <taxon>Pseudomonadati</taxon>
        <taxon>Pseudomonadota</taxon>
        <taxon>Gammaproteobacteria</taxon>
        <taxon>Pasteurellales</taxon>
        <taxon>Pasteurellaceae</taxon>
        <taxon>Lonepinella</taxon>
    </lineage>
</organism>
<protein>
    <submittedName>
        <fullName evidence="1">Uncharacterized protein DUF4054</fullName>
    </submittedName>
</protein>